<accession>A0A7D8YXC7</accession>
<organism evidence="10 11">
    <name type="scientific">Lachnellula cervina</name>
    <dbReference type="NCBI Taxonomy" id="1316786"/>
    <lineage>
        <taxon>Eukaryota</taxon>
        <taxon>Fungi</taxon>
        <taxon>Dikarya</taxon>
        <taxon>Ascomycota</taxon>
        <taxon>Pezizomycotina</taxon>
        <taxon>Leotiomycetes</taxon>
        <taxon>Helotiales</taxon>
        <taxon>Lachnaceae</taxon>
        <taxon>Lachnellula</taxon>
    </lineage>
</organism>
<dbReference type="SUPFAM" id="SSF49879">
    <property type="entry name" value="SMAD/FHA domain"/>
    <property type="match status" value="1"/>
</dbReference>
<keyword evidence="2" id="KW-0479">Metal-binding</keyword>
<feature type="compositionally biased region" description="Pro residues" evidence="7">
    <location>
        <begin position="1"/>
        <end position="10"/>
    </location>
</feature>
<keyword evidence="11" id="KW-1185">Reference proteome</keyword>
<name>A0A7D8YXC7_9HELO</name>
<evidence type="ECO:0000256" key="2">
    <source>
        <dbReference type="ARBA" id="ARBA00022723"/>
    </source>
</evidence>
<feature type="region of interest" description="Disordered" evidence="7">
    <location>
        <begin position="1"/>
        <end position="154"/>
    </location>
</feature>
<evidence type="ECO:0000313" key="10">
    <source>
        <dbReference type="EMBL" id="TVY57914.1"/>
    </source>
</evidence>
<evidence type="ECO:0000313" key="11">
    <source>
        <dbReference type="Proteomes" id="UP000481288"/>
    </source>
</evidence>
<sequence>MYSVPSPPWNPAAASASSSLASPNSPARPSRLRGLSYLRSYTQTHILSRDSQGHSHSHSPGSSRNSPNQNQRPSAVSRATSYPSPSPSAAATRNIRQTSPTAQRSPTDLPTERTSDPEFPSFTSGWFPALEGQSGPQSTSTTTAPSSSAVLSTNNSSAVASDLTASMARTRLATAEIAGDMPQVDGGGEARHGQNGAVNGRPSAHGMSYQLPSIRFTAHQDPRATRPSLAFPPMARLLPSGGEIIKVGRYSERDSQPTQPANIPSAAPVGFKSKVVSRRHCEFWCVEGRWFIKDVKSSSGTFLNHIRLSSPGTESPPFPINDGDIVQLGIDFKGGEEQIFRCVKIRVELNKGWQNGPSSFNVQSHKRLRELNNNQGKPSTSGPSQDCSICLGPIAPCQSLFVAPCSHTWHYKCIRVIINGPHWPHFVCPNCRSVADLEAELEDPFAIAENAEWEEVQAVGDSPVATDGPIQSPEPTGELEHETEPTEAMNTFLHTEGEDLEPDHIDHSDGVDEASDDSSQGANQVGEDLGYLNVEEPPSPISSAGSQPDQISNSTVPPVDISRPRGTHLEQPNPRIGQSRSRTPSPNGIPSSLSDALVGTEGPMTPRNDAGPFVFDGSAGRSSGSRLASLTAMNLGADADMPSPRSAPQPQPAS</sequence>
<dbReference type="InterPro" id="IPR008984">
    <property type="entry name" value="SMAD_FHA_dom_sf"/>
</dbReference>
<dbReference type="SMART" id="SM00240">
    <property type="entry name" value="FHA"/>
    <property type="match status" value="1"/>
</dbReference>
<dbReference type="Pfam" id="PF00498">
    <property type="entry name" value="FHA"/>
    <property type="match status" value="1"/>
</dbReference>
<evidence type="ECO:0000256" key="1">
    <source>
        <dbReference type="ARBA" id="ARBA00022679"/>
    </source>
</evidence>
<dbReference type="PROSITE" id="PS50006">
    <property type="entry name" value="FHA_DOMAIN"/>
    <property type="match status" value="1"/>
</dbReference>
<dbReference type="GO" id="GO:0006511">
    <property type="term" value="P:ubiquitin-dependent protein catabolic process"/>
    <property type="evidence" value="ECO:0007669"/>
    <property type="project" value="TreeGrafter"/>
</dbReference>
<feature type="compositionally biased region" description="Low complexity" evidence="7">
    <location>
        <begin position="132"/>
        <end position="154"/>
    </location>
</feature>
<reference evidence="10 11" key="1">
    <citation type="submission" date="2018-05" db="EMBL/GenBank/DDBJ databases">
        <title>Whole genome sequencing for identification of molecular markers to develop diagnostic detection tools for the regulated plant pathogen Lachnellula willkommii.</title>
        <authorList>
            <person name="Giroux E."/>
            <person name="Bilodeau G."/>
        </authorList>
    </citation>
    <scope>NUCLEOTIDE SEQUENCE [LARGE SCALE GENOMIC DNA]</scope>
    <source>
        <strain evidence="10 11">CBS 625.97</strain>
    </source>
</reference>
<feature type="compositionally biased region" description="Pro residues" evidence="7">
    <location>
        <begin position="645"/>
        <end position="654"/>
    </location>
</feature>
<dbReference type="FunFam" id="2.60.200.20:FF:000030">
    <property type="entry name" value="FHA domain-containing protein"/>
    <property type="match status" value="1"/>
</dbReference>
<keyword evidence="4" id="KW-0833">Ubl conjugation pathway</keyword>
<evidence type="ECO:0000256" key="5">
    <source>
        <dbReference type="ARBA" id="ARBA00022833"/>
    </source>
</evidence>
<keyword evidence="5" id="KW-0862">Zinc</keyword>
<dbReference type="PANTHER" id="PTHR15067:SF7">
    <property type="entry name" value="E3 UBIQUITIN-PROTEIN LIGASE DMA1-RELATED"/>
    <property type="match status" value="1"/>
</dbReference>
<feature type="compositionally biased region" description="Polar residues" evidence="7">
    <location>
        <begin position="94"/>
        <end position="108"/>
    </location>
</feature>
<dbReference type="GO" id="GO:0061630">
    <property type="term" value="F:ubiquitin protein ligase activity"/>
    <property type="evidence" value="ECO:0007669"/>
    <property type="project" value="TreeGrafter"/>
</dbReference>
<feature type="region of interest" description="Disordered" evidence="7">
    <location>
        <begin position="462"/>
        <end position="485"/>
    </location>
</feature>
<dbReference type="SUPFAM" id="SSF57850">
    <property type="entry name" value="RING/U-box"/>
    <property type="match status" value="1"/>
</dbReference>
<dbReference type="Gene3D" id="3.30.40.10">
    <property type="entry name" value="Zinc/RING finger domain, C3HC4 (zinc finger)"/>
    <property type="match status" value="1"/>
</dbReference>
<feature type="compositionally biased region" description="Polar residues" evidence="7">
    <location>
        <begin position="541"/>
        <end position="556"/>
    </location>
</feature>
<gene>
    <name evidence="10" type="primary">DMA1</name>
    <name evidence="10" type="ORF">LCER1_G001180</name>
</gene>
<dbReference type="InterPro" id="IPR001841">
    <property type="entry name" value="Znf_RING"/>
</dbReference>
<feature type="domain" description="FHA" evidence="8">
    <location>
        <begin position="245"/>
        <end position="308"/>
    </location>
</feature>
<dbReference type="PANTHER" id="PTHR15067">
    <property type="entry name" value="E3 UBIQUITIN-PROTEIN LIGASE RNF8"/>
    <property type="match status" value="1"/>
</dbReference>
<dbReference type="OrthoDB" id="687730at2759"/>
<feature type="compositionally biased region" description="Polar residues" evidence="7">
    <location>
        <begin position="576"/>
        <end position="594"/>
    </location>
</feature>
<feature type="compositionally biased region" description="Low complexity" evidence="7">
    <location>
        <begin position="11"/>
        <end position="29"/>
    </location>
</feature>
<evidence type="ECO:0000256" key="3">
    <source>
        <dbReference type="ARBA" id="ARBA00022771"/>
    </source>
</evidence>
<proteinExistence type="predicted"/>
<comment type="caution">
    <text evidence="10">The sequence shown here is derived from an EMBL/GenBank/DDBJ whole genome shotgun (WGS) entry which is preliminary data.</text>
</comment>
<feature type="region of interest" description="Disordered" evidence="7">
    <location>
        <begin position="499"/>
        <end position="654"/>
    </location>
</feature>
<dbReference type="EMBL" id="QGMG01000068">
    <property type="protein sequence ID" value="TVY57914.1"/>
    <property type="molecule type" value="Genomic_DNA"/>
</dbReference>
<evidence type="ECO:0000256" key="6">
    <source>
        <dbReference type="PROSITE-ProRule" id="PRU00175"/>
    </source>
</evidence>
<evidence type="ECO:0000256" key="4">
    <source>
        <dbReference type="ARBA" id="ARBA00022786"/>
    </source>
</evidence>
<feature type="compositionally biased region" description="Low complexity" evidence="7">
    <location>
        <begin position="617"/>
        <end position="630"/>
    </location>
</feature>
<dbReference type="Gene3D" id="2.60.200.20">
    <property type="match status" value="1"/>
</dbReference>
<dbReference type="GO" id="GO:0016567">
    <property type="term" value="P:protein ubiquitination"/>
    <property type="evidence" value="ECO:0007669"/>
    <property type="project" value="TreeGrafter"/>
</dbReference>
<dbReference type="GO" id="GO:0005829">
    <property type="term" value="C:cytosol"/>
    <property type="evidence" value="ECO:0007669"/>
    <property type="project" value="TreeGrafter"/>
</dbReference>
<dbReference type="GO" id="GO:0032153">
    <property type="term" value="C:cell division site"/>
    <property type="evidence" value="ECO:0007669"/>
    <property type="project" value="TreeGrafter"/>
</dbReference>
<dbReference type="Proteomes" id="UP000481288">
    <property type="component" value="Unassembled WGS sequence"/>
</dbReference>
<dbReference type="GO" id="GO:0008270">
    <property type="term" value="F:zinc ion binding"/>
    <property type="evidence" value="ECO:0007669"/>
    <property type="project" value="UniProtKB-KW"/>
</dbReference>
<dbReference type="InterPro" id="IPR000253">
    <property type="entry name" value="FHA_dom"/>
</dbReference>
<feature type="domain" description="RING-type" evidence="9">
    <location>
        <begin position="387"/>
        <end position="432"/>
    </location>
</feature>
<dbReference type="Pfam" id="PF17123">
    <property type="entry name" value="zf-RING_11"/>
    <property type="match status" value="1"/>
</dbReference>
<keyword evidence="1" id="KW-0808">Transferase</keyword>
<protein>
    <submittedName>
        <fullName evidence="10">E3 ubiquitin-protein ligase DMA1</fullName>
    </submittedName>
</protein>
<feature type="compositionally biased region" description="Low complexity" evidence="7">
    <location>
        <begin position="58"/>
        <end position="68"/>
    </location>
</feature>
<evidence type="ECO:0000259" key="9">
    <source>
        <dbReference type="PROSITE" id="PS50089"/>
    </source>
</evidence>
<keyword evidence="3 6" id="KW-0863">Zinc-finger</keyword>
<feature type="compositionally biased region" description="Polar residues" evidence="7">
    <location>
        <begin position="69"/>
        <end position="82"/>
    </location>
</feature>
<evidence type="ECO:0000256" key="7">
    <source>
        <dbReference type="SAM" id="MobiDB-lite"/>
    </source>
</evidence>
<evidence type="ECO:0000259" key="8">
    <source>
        <dbReference type="PROSITE" id="PS50006"/>
    </source>
</evidence>
<dbReference type="PROSITE" id="PS50089">
    <property type="entry name" value="ZF_RING_2"/>
    <property type="match status" value="1"/>
</dbReference>
<dbReference type="InterPro" id="IPR013083">
    <property type="entry name" value="Znf_RING/FYVE/PHD"/>
</dbReference>
<dbReference type="AlphaFoldDB" id="A0A7D8YXC7"/>
<dbReference type="GO" id="GO:0000151">
    <property type="term" value="C:ubiquitin ligase complex"/>
    <property type="evidence" value="ECO:0007669"/>
    <property type="project" value="TreeGrafter"/>
</dbReference>